<dbReference type="EMBL" id="JAVFHQ010000051">
    <property type="protein sequence ID" value="KAK4541556.1"/>
    <property type="molecule type" value="Genomic_DNA"/>
</dbReference>
<feature type="compositionally biased region" description="Basic and acidic residues" evidence="1">
    <location>
        <begin position="49"/>
        <end position="59"/>
    </location>
</feature>
<organism evidence="2 3">
    <name type="scientific">Oleoguttula mirabilis</name>
    <dbReference type="NCBI Taxonomy" id="1507867"/>
    <lineage>
        <taxon>Eukaryota</taxon>
        <taxon>Fungi</taxon>
        <taxon>Dikarya</taxon>
        <taxon>Ascomycota</taxon>
        <taxon>Pezizomycotina</taxon>
        <taxon>Dothideomycetes</taxon>
        <taxon>Dothideomycetidae</taxon>
        <taxon>Mycosphaerellales</taxon>
        <taxon>Teratosphaeriaceae</taxon>
        <taxon>Oleoguttula</taxon>
    </lineage>
</organism>
<gene>
    <name evidence="2" type="ORF">LTR36_007853</name>
</gene>
<dbReference type="Proteomes" id="UP001324427">
    <property type="component" value="Unassembled WGS sequence"/>
</dbReference>
<evidence type="ECO:0000256" key="1">
    <source>
        <dbReference type="SAM" id="MobiDB-lite"/>
    </source>
</evidence>
<proteinExistence type="predicted"/>
<evidence type="ECO:0000313" key="2">
    <source>
        <dbReference type="EMBL" id="KAK4541556.1"/>
    </source>
</evidence>
<feature type="region of interest" description="Disordered" evidence="1">
    <location>
        <begin position="49"/>
        <end position="91"/>
    </location>
</feature>
<name>A0AAV9J9H9_9PEZI</name>
<reference evidence="2 3" key="1">
    <citation type="submission" date="2021-11" db="EMBL/GenBank/DDBJ databases">
        <title>Black yeast isolated from Biological Soil Crust.</title>
        <authorList>
            <person name="Kurbessoian T."/>
        </authorList>
    </citation>
    <scope>NUCLEOTIDE SEQUENCE [LARGE SCALE GENOMIC DNA]</scope>
    <source>
        <strain evidence="2 3">CCFEE 5522</strain>
    </source>
</reference>
<feature type="region of interest" description="Disordered" evidence="1">
    <location>
        <begin position="103"/>
        <end position="128"/>
    </location>
</feature>
<keyword evidence="3" id="KW-1185">Reference proteome</keyword>
<dbReference type="AlphaFoldDB" id="A0AAV9J9H9"/>
<comment type="caution">
    <text evidence="2">The sequence shown here is derived from an EMBL/GenBank/DDBJ whole genome shotgun (WGS) entry which is preliminary data.</text>
</comment>
<protein>
    <submittedName>
        <fullName evidence="2">Uncharacterized protein</fullName>
    </submittedName>
</protein>
<sequence>MAKHRHLYTRAVLEKFVPSVTAEPVELDAGDDTEVRRMVFCELDGAKPKRASVHHEVHGDSPPTLLQQRDRKDSAHDLRGPPSGTEIGMGDYAVWHPTLPFTPPPAFPPKKRGFDPGELESAIEAAFG</sequence>
<accession>A0AAV9J9H9</accession>
<feature type="compositionally biased region" description="Basic and acidic residues" evidence="1">
    <location>
        <begin position="68"/>
        <end position="79"/>
    </location>
</feature>
<evidence type="ECO:0000313" key="3">
    <source>
        <dbReference type="Proteomes" id="UP001324427"/>
    </source>
</evidence>